<accession>A0ABD6EY22</accession>
<feature type="region of interest" description="Disordered" evidence="1">
    <location>
        <begin position="144"/>
        <end position="165"/>
    </location>
</feature>
<keyword evidence="3" id="KW-1185">Reference proteome</keyword>
<dbReference type="EMBL" id="JBGFUD010010911">
    <property type="protein sequence ID" value="MFH4983049.1"/>
    <property type="molecule type" value="Genomic_DNA"/>
</dbReference>
<sequence>MSVIPLRTISGSLPVIFIEARLYGDPECVVNQLGFSLDADQYNIAMLTRTSRVMLVVGVGSYMMYRIFLRLWDRGFIWTVVDQLRLDSIPRSDCQILFQSAKYQRCNEIASSSTKSVDGCTRSCSACGYFSPRHRLSYSKHRPCISSSSKYDSDPSRRSGVPSNLRDGMQGVTFVNSRDLLSKLESEASEGLSQLSGSIASGCSASLRLVWDDQEWDDEFDFSTTGIVHRGQCPTPSSVSEMSEFRTAKEIFGAASPSPTPVEIRKACGSEDESPSVRGDVGESVSEDMELVHKNCMTDSRHFYETAIGSLTESEAQSLCSGRSNRSFMSLRQRAAANEYCRGFVSFFNLHLSFVNV</sequence>
<comment type="caution">
    <text evidence="2">The sequence shown here is derived from an EMBL/GenBank/DDBJ whole genome shotgun (WGS) entry which is preliminary data.</text>
</comment>
<evidence type="ECO:0000313" key="3">
    <source>
        <dbReference type="Proteomes" id="UP001608902"/>
    </source>
</evidence>
<evidence type="ECO:0000256" key="1">
    <source>
        <dbReference type="SAM" id="MobiDB-lite"/>
    </source>
</evidence>
<reference evidence="2 3" key="1">
    <citation type="submission" date="2024-08" db="EMBL/GenBank/DDBJ databases">
        <title>Gnathostoma spinigerum genome.</title>
        <authorList>
            <person name="Gonzalez-Bertolin B."/>
            <person name="Monzon S."/>
            <person name="Zaballos A."/>
            <person name="Jimenez P."/>
            <person name="Dekumyoy P."/>
            <person name="Varona S."/>
            <person name="Cuesta I."/>
            <person name="Sumanam S."/>
            <person name="Adisakwattana P."/>
            <person name="Gasser R.B."/>
            <person name="Hernandez-Gonzalez A."/>
            <person name="Young N.D."/>
            <person name="Perteguer M.J."/>
        </authorList>
    </citation>
    <scope>NUCLEOTIDE SEQUENCE [LARGE SCALE GENOMIC DNA]</scope>
    <source>
        <strain evidence="2">AL3</strain>
        <tissue evidence="2">Liver</tissue>
    </source>
</reference>
<name>A0ABD6EY22_9BILA</name>
<protein>
    <submittedName>
        <fullName evidence="2">Uncharacterized protein</fullName>
    </submittedName>
</protein>
<evidence type="ECO:0000313" key="2">
    <source>
        <dbReference type="EMBL" id="MFH4983049.1"/>
    </source>
</evidence>
<organism evidence="2 3">
    <name type="scientific">Gnathostoma spinigerum</name>
    <dbReference type="NCBI Taxonomy" id="75299"/>
    <lineage>
        <taxon>Eukaryota</taxon>
        <taxon>Metazoa</taxon>
        <taxon>Ecdysozoa</taxon>
        <taxon>Nematoda</taxon>
        <taxon>Chromadorea</taxon>
        <taxon>Rhabditida</taxon>
        <taxon>Spirurina</taxon>
        <taxon>Gnathostomatomorpha</taxon>
        <taxon>Gnathostomatoidea</taxon>
        <taxon>Gnathostomatidae</taxon>
        <taxon>Gnathostoma</taxon>
    </lineage>
</organism>
<proteinExistence type="predicted"/>
<dbReference type="Proteomes" id="UP001608902">
    <property type="component" value="Unassembled WGS sequence"/>
</dbReference>
<gene>
    <name evidence="2" type="ORF">AB6A40_009758</name>
</gene>
<dbReference type="AlphaFoldDB" id="A0ABD6EY22"/>